<feature type="transmembrane region" description="Helical" evidence="2">
    <location>
        <begin position="645"/>
        <end position="669"/>
    </location>
</feature>
<feature type="transmembrane region" description="Helical" evidence="2">
    <location>
        <begin position="271"/>
        <end position="296"/>
    </location>
</feature>
<gene>
    <name evidence="3" type="ORF">DUNSADRAFT_11187</name>
</gene>
<feature type="compositionally biased region" description="Acidic residues" evidence="1">
    <location>
        <begin position="557"/>
        <end position="580"/>
    </location>
</feature>
<dbReference type="Pfam" id="PF07556">
    <property type="entry name" value="DUF1538"/>
    <property type="match status" value="2"/>
</dbReference>
<feature type="compositionally biased region" description="Low complexity" evidence="1">
    <location>
        <begin position="415"/>
        <end position="425"/>
    </location>
</feature>
<feature type="transmembrane region" description="Helical" evidence="2">
    <location>
        <begin position="79"/>
        <end position="102"/>
    </location>
</feature>
<dbReference type="InterPro" id="IPR011435">
    <property type="entry name" value="UmpAB"/>
</dbReference>
<accession>A0ABQ7GDY0</accession>
<evidence type="ECO:0000313" key="4">
    <source>
        <dbReference type="Proteomes" id="UP000815325"/>
    </source>
</evidence>
<comment type="caution">
    <text evidence="3">The sequence shown here is derived from an EMBL/GenBank/DDBJ whole genome shotgun (WGS) entry which is preliminary data.</text>
</comment>
<keyword evidence="2" id="KW-0472">Membrane</keyword>
<dbReference type="EMBL" id="MU069847">
    <property type="protein sequence ID" value="KAF5832814.1"/>
    <property type="molecule type" value="Genomic_DNA"/>
</dbReference>
<feature type="transmembrane region" description="Helical" evidence="2">
    <location>
        <begin position="327"/>
        <end position="349"/>
    </location>
</feature>
<proteinExistence type="predicted"/>
<reference evidence="3" key="1">
    <citation type="submission" date="2017-08" db="EMBL/GenBank/DDBJ databases">
        <authorList>
            <person name="Polle J.E."/>
            <person name="Barry K."/>
            <person name="Cushman J."/>
            <person name="Schmutz J."/>
            <person name="Tran D."/>
            <person name="Hathwaick L.T."/>
            <person name="Yim W.C."/>
            <person name="Jenkins J."/>
            <person name="Mckie-Krisberg Z.M."/>
            <person name="Prochnik S."/>
            <person name="Lindquist E."/>
            <person name="Dockter R.B."/>
            <person name="Adam C."/>
            <person name="Molina H."/>
            <person name="Bunkerborg J."/>
            <person name="Jin E."/>
            <person name="Buchheim M."/>
            <person name="Magnuson J."/>
        </authorList>
    </citation>
    <scope>NUCLEOTIDE SEQUENCE</scope>
    <source>
        <strain evidence="3">CCAP 19/18</strain>
    </source>
</reference>
<evidence type="ECO:0000256" key="2">
    <source>
        <dbReference type="SAM" id="Phobius"/>
    </source>
</evidence>
<dbReference type="Proteomes" id="UP000815325">
    <property type="component" value="Unassembled WGS sequence"/>
</dbReference>
<sequence length="819" mass="86879">MKRFLAPLRPKTLSSRFAAWSNKKMDRLGMDTRGKALAVHLFNQLYETALAVVPITLHLVICMAIFFQRQSTQPGLQAAGLISAIIGLTLFVDGLRVCVMPLGELVGRRLPEKFPLPIVLIVAFCLGILCTYAEPAISSLRPLAEQVDRRRAPYLHFVLMEKQEILVLCIGLGVGTAAVLGTYRFVKGWSLKPFIAATLAPTVACACYMHWGNPDLKPLLGLCWDSGAVTTGPVTVPVLLSMGIGVMKSVRQKRLAKAVLKNATSNNTGQALEGFGVVTLASILPILAVELMSIVFGSMYTTADILAMPDKSDEKKPVEETSPLQEVVYAIRAILPLIAALILIVLFILRDKLPKLSVYTMPKEACTSRTPPKDTPPADLSDHSKVESTDVPTTNGSIHHTELRDADGVGDEPDAAPAAAAGQGVTDSGRRAKGVGRPLGEGLENQAGPAMARSESAALMQPVGITLEVAGSPKGLAHPGSSPALLQASGRGALVPDASVMPLARGAAGALAQKEGAVVVAEGGDAMDSAAEECALEIQEDGVRRAEGDGNAHGEDESVSGDSELESEEDGSDTDSEEEKEEKQPGRRGDTGREEGEDGDVKLAVCAGGGEGGGGHDEEAQAGVREAAVAKPRTRAARWRRWRHWGLTSGVCMCLFGMILFNLGLTYGFNALGNQAGTLLPAAYLDVEQEAKSPYYDYIGGIFLVEIIIFLLGILATRAEPALNVLGRTVESLSGGVFTKKMLIWAVSLGVGVGMAVGSTKILFGVPIMYIILIKYFIVCVLTVFSKEDFTNIAWDSAGVTTGPVSLSFIHAGCVQRRL</sequence>
<feature type="compositionally biased region" description="Basic and acidic residues" evidence="1">
    <location>
        <begin position="581"/>
        <end position="594"/>
    </location>
</feature>
<feature type="transmembrane region" description="Helical" evidence="2">
    <location>
        <begin position="762"/>
        <end position="785"/>
    </location>
</feature>
<feature type="transmembrane region" description="Helical" evidence="2">
    <location>
        <begin position="114"/>
        <end position="134"/>
    </location>
</feature>
<keyword evidence="4" id="KW-1185">Reference proteome</keyword>
<feature type="transmembrane region" description="Helical" evidence="2">
    <location>
        <begin position="193"/>
        <end position="211"/>
    </location>
</feature>
<feature type="region of interest" description="Disordered" evidence="1">
    <location>
        <begin position="546"/>
        <end position="604"/>
    </location>
</feature>
<keyword evidence="2" id="KW-0812">Transmembrane</keyword>
<feature type="compositionally biased region" description="Basic and acidic residues" evidence="1">
    <location>
        <begin position="546"/>
        <end position="556"/>
    </location>
</feature>
<feature type="region of interest" description="Disordered" evidence="1">
    <location>
        <begin position="364"/>
        <end position="452"/>
    </location>
</feature>
<feature type="transmembrane region" description="Helical" evidence="2">
    <location>
        <begin position="695"/>
        <end position="716"/>
    </location>
</feature>
<protein>
    <submittedName>
        <fullName evidence="3">Uncharacterized protein</fullName>
    </submittedName>
</protein>
<evidence type="ECO:0000256" key="1">
    <source>
        <dbReference type="SAM" id="MobiDB-lite"/>
    </source>
</evidence>
<feature type="transmembrane region" description="Helical" evidence="2">
    <location>
        <begin position="45"/>
        <end position="67"/>
    </location>
</feature>
<feature type="transmembrane region" description="Helical" evidence="2">
    <location>
        <begin position="231"/>
        <end position="250"/>
    </location>
</feature>
<keyword evidence="2" id="KW-1133">Transmembrane helix</keyword>
<feature type="transmembrane region" description="Helical" evidence="2">
    <location>
        <begin position="737"/>
        <end position="756"/>
    </location>
</feature>
<name>A0ABQ7GDY0_DUNSA</name>
<feature type="transmembrane region" description="Helical" evidence="2">
    <location>
        <begin position="165"/>
        <end position="186"/>
    </location>
</feature>
<evidence type="ECO:0000313" key="3">
    <source>
        <dbReference type="EMBL" id="KAF5832814.1"/>
    </source>
</evidence>
<organism evidence="3 4">
    <name type="scientific">Dunaliella salina</name>
    <name type="common">Green alga</name>
    <name type="synonym">Protococcus salinus</name>
    <dbReference type="NCBI Taxonomy" id="3046"/>
    <lineage>
        <taxon>Eukaryota</taxon>
        <taxon>Viridiplantae</taxon>
        <taxon>Chlorophyta</taxon>
        <taxon>core chlorophytes</taxon>
        <taxon>Chlorophyceae</taxon>
        <taxon>CS clade</taxon>
        <taxon>Chlamydomonadales</taxon>
        <taxon>Dunaliellaceae</taxon>
        <taxon>Dunaliella</taxon>
    </lineage>
</organism>